<sequence length="568" mass="63876">MTETSSHKRRGEQCSHESYDSPQAYNLWCIADVFSPFQSLIDRSRPGSNPIIQEAAFSQDKTELANVETLLSMYRNEVRFTTQILACSHWAESSSHCRLSLLVFEFDCKFGTAKPSAVDVHFSITKNGASRDLPQSGPMIVDSAIYPASPTSGETGQNESEYGNLDLGQGLLLGLFAGKLPSEVRDFENGHLNPQTACKNLYHSFTPHQLPNSAYLAPMRFLLAIIIQRPNDDPFSATLSPMLIVRVEEISRPFVAFLLSNQALHSNMLNVDPRSNGTDISIRRYDDSFGSRRAWLQDLLETMGTRTRHAQTSAGKFSSEDLSIEAENTADPEGTATGYLSHFNTLQLPDPPARILRTEKTSLSNWDFVMEAGACIRREHFLQSCEYSAVMACQGIFKRNSFLPKEDAINLTKHDGKSKRLFRNVDRCIKELRGLRRYTSLKSCDPVHDCHNKVTLNSRTERILAEFYSDYKSSKNEGDDERWIDWIHENLNKKSYDPRIGRLSLQVILSWSIFRITTITLTPIILSLTIGIWYMVETGDVSTAWTIGGYIVTIGAPLLAIATTLEKT</sequence>
<organism evidence="2 3">
    <name type="scientific">Lepidopterella palustris CBS 459.81</name>
    <dbReference type="NCBI Taxonomy" id="1314670"/>
    <lineage>
        <taxon>Eukaryota</taxon>
        <taxon>Fungi</taxon>
        <taxon>Dikarya</taxon>
        <taxon>Ascomycota</taxon>
        <taxon>Pezizomycotina</taxon>
        <taxon>Dothideomycetes</taxon>
        <taxon>Pleosporomycetidae</taxon>
        <taxon>Mytilinidiales</taxon>
        <taxon>Argynnaceae</taxon>
        <taxon>Lepidopterella</taxon>
    </lineage>
</organism>
<gene>
    <name evidence="2" type="ORF">K432DRAFT_394937</name>
</gene>
<keyword evidence="1" id="KW-0812">Transmembrane</keyword>
<evidence type="ECO:0000313" key="2">
    <source>
        <dbReference type="EMBL" id="OCK78265.1"/>
    </source>
</evidence>
<dbReference type="EMBL" id="KV745071">
    <property type="protein sequence ID" value="OCK78265.1"/>
    <property type="molecule type" value="Genomic_DNA"/>
</dbReference>
<accession>A0A8E2E6G0</accession>
<dbReference type="AlphaFoldDB" id="A0A8E2E6G0"/>
<proteinExistence type="predicted"/>
<reference evidence="2 3" key="1">
    <citation type="journal article" date="2016" name="Nat. Commun.">
        <title>Ectomycorrhizal ecology is imprinted in the genome of the dominant symbiotic fungus Cenococcum geophilum.</title>
        <authorList>
            <consortium name="DOE Joint Genome Institute"/>
            <person name="Peter M."/>
            <person name="Kohler A."/>
            <person name="Ohm R.A."/>
            <person name="Kuo A."/>
            <person name="Krutzmann J."/>
            <person name="Morin E."/>
            <person name="Arend M."/>
            <person name="Barry K.W."/>
            <person name="Binder M."/>
            <person name="Choi C."/>
            <person name="Clum A."/>
            <person name="Copeland A."/>
            <person name="Grisel N."/>
            <person name="Haridas S."/>
            <person name="Kipfer T."/>
            <person name="LaButti K."/>
            <person name="Lindquist E."/>
            <person name="Lipzen A."/>
            <person name="Maire R."/>
            <person name="Meier B."/>
            <person name="Mihaltcheva S."/>
            <person name="Molinier V."/>
            <person name="Murat C."/>
            <person name="Poggeler S."/>
            <person name="Quandt C.A."/>
            <person name="Sperisen C."/>
            <person name="Tritt A."/>
            <person name="Tisserant E."/>
            <person name="Crous P.W."/>
            <person name="Henrissat B."/>
            <person name="Nehls U."/>
            <person name="Egli S."/>
            <person name="Spatafora J.W."/>
            <person name="Grigoriev I.V."/>
            <person name="Martin F.M."/>
        </authorList>
    </citation>
    <scope>NUCLEOTIDE SEQUENCE [LARGE SCALE GENOMIC DNA]</scope>
    <source>
        <strain evidence="2 3">CBS 459.81</strain>
    </source>
</reference>
<feature type="transmembrane region" description="Helical" evidence="1">
    <location>
        <begin position="512"/>
        <end position="536"/>
    </location>
</feature>
<evidence type="ECO:0000313" key="3">
    <source>
        <dbReference type="Proteomes" id="UP000250266"/>
    </source>
</evidence>
<feature type="transmembrane region" description="Helical" evidence="1">
    <location>
        <begin position="542"/>
        <end position="565"/>
    </location>
</feature>
<evidence type="ECO:0000256" key="1">
    <source>
        <dbReference type="SAM" id="Phobius"/>
    </source>
</evidence>
<keyword evidence="3" id="KW-1185">Reference proteome</keyword>
<protein>
    <submittedName>
        <fullName evidence="2">Uncharacterized protein</fullName>
    </submittedName>
</protein>
<keyword evidence="1" id="KW-0472">Membrane</keyword>
<dbReference type="Proteomes" id="UP000250266">
    <property type="component" value="Unassembled WGS sequence"/>
</dbReference>
<keyword evidence="1" id="KW-1133">Transmembrane helix</keyword>
<dbReference type="OrthoDB" id="3689824at2759"/>
<name>A0A8E2E6G0_9PEZI</name>